<gene>
    <name evidence="1" type="ORF">L2E82_07978</name>
</gene>
<organism evidence="1 2">
    <name type="scientific">Cichorium intybus</name>
    <name type="common">Chicory</name>
    <dbReference type="NCBI Taxonomy" id="13427"/>
    <lineage>
        <taxon>Eukaryota</taxon>
        <taxon>Viridiplantae</taxon>
        <taxon>Streptophyta</taxon>
        <taxon>Embryophyta</taxon>
        <taxon>Tracheophyta</taxon>
        <taxon>Spermatophyta</taxon>
        <taxon>Magnoliopsida</taxon>
        <taxon>eudicotyledons</taxon>
        <taxon>Gunneridae</taxon>
        <taxon>Pentapetalae</taxon>
        <taxon>asterids</taxon>
        <taxon>campanulids</taxon>
        <taxon>Asterales</taxon>
        <taxon>Asteraceae</taxon>
        <taxon>Cichorioideae</taxon>
        <taxon>Cichorieae</taxon>
        <taxon>Cichoriinae</taxon>
        <taxon>Cichorium</taxon>
    </lineage>
</organism>
<comment type="caution">
    <text evidence="1">The sequence shown here is derived from an EMBL/GenBank/DDBJ whole genome shotgun (WGS) entry which is preliminary data.</text>
</comment>
<proteinExistence type="predicted"/>
<accession>A0ACB9G580</accession>
<reference evidence="1 2" key="2">
    <citation type="journal article" date="2022" name="Mol. Ecol. Resour.">
        <title>The genomes of chicory, endive, great burdock and yacon provide insights into Asteraceae paleo-polyploidization history and plant inulin production.</title>
        <authorList>
            <person name="Fan W."/>
            <person name="Wang S."/>
            <person name="Wang H."/>
            <person name="Wang A."/>
            <person name="Jiang F."/>
            <person name="Liu H."/>
            <person name="Zhao H."/>
            <person name="Xu D."/>
            <person name="Zhang Y."/>
        </authorList>
    </citation>
    <scope>NUCLEOTIDE SEQUENCE [LARGE SCALE GENOMIC DNA]</scope>
    <source>
        <strain evidence="2">cv. Punajuju</strain>
        <tissue evidence="1">Leaves</tissue>
    </source>
</reference>
<dbReference type="EMBL" id="CM042010">
    <property type="protein sequence ID" value="KAI3778598.1"/>
    <property type="molecule type" value="Genomic_DNA"/>
</dbReference>
<protein>
    <submittedName>
        <fullName evidence="1">Uncharacterized protein</fullName>
    </submittedName>
</protein>
<name>A0ACB9G580_CICIN</name>
<sequence length="830" mass="93069">MRAPWMCSFFFAFFLIFSSNASQPDYVASANVSTIWTNNESSLRSINFTDGSRMRVILISTTGLPMFTCGFFCNGTCTSYLFAIVTNLFMVVNPQVVPLANQDFPEVIWSANRDHPVRDGATLQLTATGELVLKDVDRSIVWTSNSNGQSIAGMTLTQDGNLGLFDVDNSMIWQSFENPTDCLITGQKLFQGQKLIPSVSSTDWTAQKDLFSLQITNKGLVAYVESNPPQVYFRKLVNGITPKSYIVFSDRSLCFLIDRPSYCKSVIDVPPAFPFRYIKLMPDGHLKVFGWGTYNGKKMVADLLTGPLGNCSYPLACGRNAVCTDNQQCSCPSSGSPGADYFKAVNDSQPNMGCSLVTPHTCNATQHQHFIELKNVKYFSYTADMEYVDMETCKQACLEKCSCKAALFEYCSNSSSGNCTLPSELFTMTKVDASKIHLNTSAFIKVQNVTSTPSSKSRATILGPAIGSFVIIVIMSGGLAMFIVQKKKRDDEIEEEYLDQVPGMPTRFSYKELKTATENFNKKLGQGGFGSVFEGTLEDGSKVAVKCLHGLVHVKKSFLAEVESIGSIHHVNLVQLRGFCAWKSQRLLVYEFMSNGSLDQWIYYGERKHVLGWECRKKIIFDIAKGLAYLHEDCRQKIIHLDIKPQNILLDNDFNAKVSDFGLSKLIDRDQSQVITTMRGTPGYLAPEWLSLNISEKVDVYSFGILLLEILCGRKIFDRSQPQESWHLLCVFQRCWEQETLMNIVDEYSEDMQVNSTEVMEMMKVASWCLQTDFTRRPSMSTVIKVLEGVMNVESNLDYNFSYPRPQETTNELEIKSSNPMLPSILSGPR</sequence>
<evidence type="ECO:0000313" key="1">
    <source>
        <dbReference type="EMBL" id="KAI3778598.1"/>
    </source>
</evidence>
<dbReference type="Proteomes" id="UP001055811">
    <property type="component" value="Linkage Group LG02"/>
</dbReference>
<reference evidence="2" key="1">
    <citation type="journal article" date="2022" name="Mol. Ecol. Resour.">
        <title>The genomes of chicory, endive, great burdock and yacon provide insights into Asteraceae palaeo-polyploidization history and plant inulin production.</title>
        <authorList>
            <person name="Fan W."/>
            <person name="Wang S."/>
            <person name="Wang H."/>
            <person name="Wang A."/>
            <person name="Jiang F."/>
            <person name="Liu H."/>
            <person name="Zhao H."/>
            <person name="Xu D."/>
            <person name="Zhang Y."/>
        </authorList>
    </citation>
    <scope>NUCLEOTIDE SEQUENCE [LARGE SCALE GENOMIC DNA]</scope>
    <source>
        <strain evidence="2">cv. Punajuju</strain>
    </source>
</reference>
<evidence type="ECO:0000313" key="2">
    <source>
        <dbReference type="Proteomes" id="UP001055811"/>
    </source>
</evidence>
<keyword evidence="2" id="KW-1185">Reference proteome</keyword>